<dbReference type="KEGG" id="cle:Clole_2101"/>
<name>F2JQF3_CELLD</name>
<dbReference type="Proteomes" id="UP000008467">
    <property type="component" value="Chromosome"/>
</dbReference>
<evidence type="ECO:0000313" key="8">
    <source>
        <dbReference type="Proteomes" id="UP000008467"/>
    </source>
</evidence>
<evidence type="ECO:0000313" key="7">
    <source>
        <dbReference type="EMBL" id="ADZ83815.1"/>
    </source>
</evidence>
<dbReference type="InterPro" id="IPR011923">
    <property type="entry name" value="RodA/MrdB"/>
</dbReference>
<evidence type="ECO:0000256" key="3">
    <source>
        <dbReference type="ARBA" id="ARBA00022960"/>
    </source>
</evidence>
<feature type="transmembrane region" description="Helical" evidence="6">
    <location>
        <begin position="12"/>
        <end position="34"/>
    </location>
</feature>
<sequence>MHIKELVKRIDLWLILLMLILVGVGIVAINSATAYSGDTSYVQKQIVFFIMGLVLMLIVMSIDYHLLANWYLIIYAGIIILLISVFFLGKNINGATRWIEIAGVQIQPSEFAKIGMILCGATIINKYNNRINQLWPILIIGAFEFIPFILVNKQPNLSTSIVIVVILVIQLFMSKIDFKYIITATVVSLLVVVIAFVYIVKNPDQKLIQDYQRNRIMSLVNGGDASADKYQTQRAVQAIGSGGLQGKGLYQGSISQLNYLPESHNDFIMAVIGEEFGFIGAVSVVVLLLAFILRGIWIARGAPDDLGRFIVVGYMGMIAMQGFVNMGVVTDLLPNTGIPIPFISYGGSSLWTNMMGLGLVLNVAMRREEKMF</sequence>
<dbReference type="InterPro" id="IPR001182">
    <property type="entry name" value="FtsW/RodA"/>
</dbReference>
<keyword evidence="2 6" id="KW-0812">Transmembrane</keyword>
<organism evidence="7 8">
    <name type="scientific">Cellulosilyticum lentocellum (strain ATCC 49066 / DSM 5427 / NCIMB 11756 / RHM5)</name>
    <name type="common">Clostridium lentocellum</name>
    <dbReference type="NCBI Taxonomy" id="642492"/>
    <lineage>
        <taxon>Bacteria</taxon>
        <taxon>Bacillati</taxon>
        <taxon>Bacillota</taxon>
        <taxon>Clostridia</taxon>
        <taxon>Lachnospirales</taxon>
        <taxon>Cellulosilyticaceae</taxon>
        <taxon>Cellulosilyticum</taxon>
    </lineage>
</organism>
<dbReference type="STRING" id="642492.Clole_2101"/>
<dbReference type="Pfam" id="PF01098">
    <property type="entry name" value="FTSW_RODA_SPOVE"/>
    <property type="match status" value="1"/>
</dbReference>
<evidence type="ECO:0000256" key="4">
    <source>
        <dbReference type="ARBA" id="ARBA00022989"/>
    </source>
</evidence>
<dbReference type="GO" id="GO:0032153">
    <property type="term" value="C:cell division site"/>
    <property type="evidence" value="ECO:0007669"/>
    <property type="project" value="TreeGrafter"/>
</dbReference>
<evidence type="ECO:0000256" key="1">
    <source>
        <dbReference type="ARBA" id="ARBA00004141"/>
    </source>
</evidence>
<gene>
    <name evidence="7" type="ordered locus">Clole_2101</name>
</gene>
<dbReference type="GO" id="GO:0005886">
    <property type="term" value="C:plasma membrane"/>
    <property type="evidence" value="ECO:0007669"/>
    <property type="project" value="TreeGrafter"/>
</dbReference>
<feature type="transmembrane region" description="Helical" evidence="6">
    <location>
        <begin position="276"/>
        <end position="297"/>
    </location>
</feature>
<dbReference type="NCBIfam" id="TIGR02210">
    <property type="entry name" value="rodA_shape"/>
    <property type="match status" value="1"/>
</dbReference>
<reference evidence="7 8" key="1">
    <citation type="journal article" date="2011" name="J. Bacteriol.">
        <title>Complete genome sequence of the cellulose-degrading bacterium Cellulosilyticum lentocellum.</title>
        <authorList>
            <consortium name="US DOE Joint Genome Institute"/>
            <person name="Miller D.A."/>
            <person name="Suen G."/>
            <person name="Bruce D."/>
            <person name="Copeland A."/>
            <person name="Cheng J.F."/>
            <person name="Detter C."/>
            <person name="Goodwin L.A."/>
            <person name="Han C.S."/>
            <person name="Hauser L.J."/>
            <person name="Land M.L."/>
            <person name="Lapidus A."/>
            <person name="Lucas S."/>
            <person name="Meincke L."/>
            <person name="Pitluck S."/>
            <person name="Tapia R."/>
            <person name="Teshima H."/>
            <person name="Woyke T."/>
            <person name="Fox B.G."/>
            <person name="Angert E.R."/>
            <person name="Currie C.R."/>
        </authorList>
    </citation>
    <scope>NUCLEOTIDE SEQUENCE [LARGE SCALE GENOMIC DNA]</scope>
    <source>
        <strain evidence="8">ATCC 49066 / DSM 5427 / NCIMB 11756 / RHM5</strain>
    </source>
</reference>
<keyword evidence="3" id="KW-0133">Cell shape</keyword>
<evidence type="ECO:0000256" key="5">
    <source>
        <dbReference type="ARBA" id="ARBA00023136"/>
    </source>
</evidence>
<feature type="transmembrane region" description="Helical" evidence="6">
    <location>
        <begin position="180"/>
        <end position="200"/>
    </location>
</feature>
<keyword evidence="4 6" id="KW-1133">Transmembrane helix</keyword>
<feature type="transmembrane region" description="Helical" evidence="6">
    <location>
        <begin position="157"/>
        <end position="173"/>
    </location>
</feature>
<dbReference type="EMBL" id="CP002582">
    <property type="protein sequence ID" value="ADZ83815.1"/>
    <property type="molecule type" value="Genomic_DNA"/>
</dbReference>
<dbReference type="PANTHER" id="PTHR30474">
    <property type="entry name" value="CELL CYCLE PROTEIN"/>
    <property type="match status" value="1"/>
</dbReference>
<dbReference type="GO" id="GO:0051301">
    <property type="term" value="P:cell division"/>
    <property type="evidence" value="ECO:0007669"/>
    <property type="project" value="InterPro"/>
</dbReference>
<keyword evidence="5 6" id="KW-0472">Membrane</keyword>
<protein>
    <submittedName>
        <fullName evidence="7">Cell cycle protein</fullName>
    </submittedName>
</protein>
<proteinExistence type="predicted"/>
<feature type="transmembrane region" description="Helical" evidence="6">
    <location>
        <begin position="309"/>
        <end position="330"/>
    </location>
</feature>
<accession>F2JQF3</accession>
<feature type="transmembrane region" description="Helical" evidence="6">
    <location>
        <begin position="134"/>
        <end position="151"/>
    </location>
</feature>
<dbReference type="GO" id="GO:0015648">
    <property type="term" value="F:lipid-linked peptidoglycan transporter activity"/>
    <property type="evidence" value="ECO:0007669"/>
    <property type="project" value="TreeGrafter"/>
</dbReference>
<feature type="transmembrane region" description="Helical" evidence="6">
    <location>
        <begin position="70"/>
        <end position="89"/>
    </location>
</feature>
<keyword evidence="8" id="KW-1185">Reference proteome</keyword>
<dbReference type="HOGENOM" id="CLU_029243_2_1_9"/>
<comment type="subcellular location">
    <subcellularLocation>
        <location evidence="1">Membrane</location>
        <topology evidence="1">Multi-pass membrane protein</topology>
    </subcellularLocation>
</comment>
<dbReference type="PANTHER" id="PTHR30474:SF1">
    <property type="entry name" value="PEPTIDOGLYCAN GLYCOSYLTRANSFERASE MRDB"/>
    <property type="match status" value="1"/>
</dbReference>
<feature type="transmembrane region" description="Helical" evidence="6">
    <location>
        <begin position="342"/>
        <end position="364"/>
    </location>
</feature>
<evidence type="ECO:0000256" key="2">
    <source>
        <dbReference type="ARBA" id="ARBA00022692"/>
    </source>
</evidence>
<feature type="transmembrane region" description="Helical" evidence="6">
    <location>
        <begin position="46"/>
        <end position="64"/>
    </location>
</feature>
<evidence type="ECO:0000256" key="6">
    <source>
        <dbReference type="SAM" id="Phobius"/>
    </source>
</evidence>
<dbReference type="GO" id="GO:0008360">
    <property type="term" value="P:regulation of cell shape"/>
    <property type="evidence" value="ECO:0007669"/>
    <property type="project" value="UniProtKB-KW"/>
</dbReference>
<dbReference type="eggNOG" id="COG0772">
    <property type="taxonomic scope" value="Bacteria"/>
</dbReference>
<dbReference type="AlphaFoldDB" id="F2JQF3"/>
<dbReference type="RefSeq" id="WP_013657109.1">
    <property type="nucleotide sequence ID" value="NC_015275.1"/>
</dbReference>